<dbReference type="GO" id="GO:0005768">
    <property type="term" value="C:endosome"/>
    <property type="evidence" value="ECO:0007669"/>
    <property type="project" value="UniProtKB-ARBA"/>
</dbReference>
<feature type="compositionally biased region" description="Gly residues" evidence="1">
    <location>
        <begin position="258"/>
        <end position="269"/>
    </location>
</feature>
<gene>
    <name evidence="3" type="primary">PLESTB001919</name>
    <name evidence="3" type="ORF">PLESTB_001293500</name>
</gene>
<dbReference type="InterPro" id="IPR036871">
    <property type="entry name" value="PX_dom_sf"/>
</dbReference>
<dbReference type="GO" id="GO:0035091">
    <property type="term" value="F:phosphatidylinositol binding"/>
    <property type="evidence" value="ECO:0007669"/>
    <property type="project" value="InterPro"/>
</dbReference>
<dbReference type="Gene3D" id="3.30.1520.10">
    <property type="entry name" value="Phox-like domain"/>
    <property type="match status" value="1"/>
</dbReference>
<comment type="caution">
    <text evidence="3">The sequence shown here is derived from an EMBL/GenBank/DDBJ whole genome shotgun (WGS) entry which is preliminary data.</text>
</comment>
<organism evidence="3 4">
    <name type="scientific">Pleodorina starrii</name>
    <dbReference type="NCBI Taxonomy" id="330485"/>
    <lineage>
        <taxon>Eukaryota</taxon>
        <taxon>Viridiplantae</taxon>
        <taxon>Chlorophyta</taxon>
        <taxon>core chlorophytes</taxon>
        <taxon>Chlorophyceae</taxon>
        <taxon>CS clade</taxon>
        <taxon>Chlamydomonadales</taxon>
        <taxon>Volvocaceae</taxon>
        <taxon>Pleodorina</taxon>
    </lineage>
</organism>
<feature type="compositionally biased region" description="Pro residues" evidence="1">
    <location>
        <begin position="151"/>
        <end position="160"/>
    </location>
</feature>
<accession>A0A9W6BUC2</accession>
<dbReference type="InterPro" id="IPR001683">
    <property type="entry name" value="PX_dom"/>
</dbReference>
<evidence type="ECO:0000259" key="2">
    <source>
        <dbReference type="PROSITE" id="PS50195"/>
    </source>
</evidence>
<dbReference type="PANTHER" id="PTHR46757:SF2">
    <property type="entry name" value="OS05G0346100 PROTEIN"/>
    <property type="match status" value="1"/>
</dbReference>
<dbReference type="Pfam" id="PF00787">
    <property type="entry name" value="PX"/>
    <property type="match status" value="1"/>
</dbReference>
<dbReference type="AlphaFoldDB" id="A0A9W6BUC2"/>
<feature type="domain" description="PX" evidence="2">
    <location>
        <begin position="311"/>
        <end position="427"/>
    </location>
</feature>
<evidence type="ECO:0000256" key="1">
    <source>
        <dbReference type="SAM" id="MobiDB-lite"/>
    </source>
</evidence>
<dbReference type="SMART" id="SM00312">
    <property type="entry name" value="PX"/>
    <property type="match status" value="1"/>
</dbReference>
<feature type="region of interest" description="Disordered" evidence="1">
    <location>
        <begin position="196"/>
        <end position="215"/>
    </location>
</feature>
<protein>
    <recommendedName>
        <fullName evidence="2">PX domain-containing protein</fullName>
    </recommendedName>
</protein>
<dbReference type="PANTHER" id="PTHR46757">
    <property type="entry name" value="SORTING NEXIN-RELATED"/>
    <property type="match status" value="1"/>
</dbReference>
<feature type="compositionally biased region" description="Pro residues" evidence="1">
    <location>
        <begin position="198"/>
        <end position="208"/>
    </location>
</feature>
<feature type="compositionally biased region" description="Low complexity" evidence="1">
    <location>
        <begin position="270"/>
        <end position="283"/>
    </location>
</feature>
<evidence type="ECO:0000313" key="4">
    <source>
        <dbReference type="Proteomes" id="UP001165080"/>
    </source>
</evidence>
<sequence length="779" mass="79379">MSSLHGTQATFDPLSAPDNVTDEAFTTVYDSPSEYQSFMTAPSAMSYMTASHDGTASSMAAATPSAPPPPSPPPAAAAAAAPSSLFRRLPDRAPPPPPSLDPFREPEYGNPFASNQQQSQLPQPPPLQPLQAAAHEEGSNNPFAAAAPSPYYTPPPPAAAPPATAAMGPLSFGDDDGAAQTAAAFAMPLDLYDTPDAFAPPQPVPPRPQAAAAAAAGAAPLPPLYEFAREFSRMLPVSEDPVSPVGVSVDSGAAWYDNGGGGGSSGPGSGPSAVGAASGKSVTAGGGGGGSGSGGFTSYAAAALLTNTVSVHSPRKAVAPSRIPGLSEPYMSYRVTSRSAISPETTVERRFRDVVALAELLQSLHPGCFLPPRPSRNAVEGRWRMQAGFIEERRAGIEKFLRRLVVHPVLGPSEATQVWLHSASSPDLRSNPDWIRLQPTAPPGLAKSTARLLFQVVGRERTVPSPLDVTRPASERGDVYRLVHERAAQMRGVMGRVQPSPIEEKLRQEAAALQDRTEALLSLSRKADVLVSRSAKGGRAGGKVAAAMAAGAEVEAAAAAAAGGPAAALRVAAEGFEKVSKLYGIATDASAKHLTPLHDWLAAVPGCTAALAARERCLLTVATLEADEAEARARLAEAEARIGGGGGGGGAASQPTAAMKKVESVRLQVSQLVVALTAARDEYERVGARNASELAAFKAQMSRELADAVREYALVQLAAAQKAHDIWSETAGKLTTLAAAAAAAACSTGGGGAVAGGSGAAVGGGIGSGGGMYGGMYGS</sequence>
<name>A0A9W6BUC2_9CHLO</name>
<dbReference type="OrthoDB" id="271164at2759"/>
<feature type="region of interest" description="Disordered" evidence="1">
    <location>
        <begin position="51"/>
        <end position="172"/>
    </location>
</feature>
<dbReference type="EMBL" id="BRXU01000020">
    <property type="protein sequence ID" value="GLC57952.1"/>
    <property type="molecule type" value="Genomic_DNA"/>
</dbReference>
<dbReference type="InterPro" id="IPR027267">
    <property type="entry name" value="AH/BAR_dom_sf"/>
</dbReference>
<dbReference type="SUPFAM" id="SSF64268">
    <property type="entry name" value="PX domain"/>
    <property type="match status" value="1"/>
</dbReference>
<dbReference type="Proteomes" id="UP001165080">
    <property type="component" value="Unassembled WGS sequence"/>
</dbReference>
<evidence type="ECO:0000313" key="3">
    <source>
        <dbReference type="EMBL" id="GLC57952.1"/>
    </source>
</evidence>
<keyword evidence="4" id="KW-1185">Reference proteome</keyword>
<feature type="compositionally biased region" description="Pro residues" evidence="1">
    <location>
        <begin position="65"/>
        <end position="75"/>
    </location>
</feature>
<feature type="region of interest" description="Disordered" evidence="1">
    <location>
        <begin position="258"/>
        <end position="291"/>
    </location>
</feature>
<dbReference type="PROSITE" id="PS50195">
    <property type="entry name" value="PX"/>
    <property type="match status" value="1"/>
</dbReference>
<proteinExistence type="predicted"/>
<feature type="compositionally biased region" description="Low complexity" evidence="1">
    <location>
        <begin position="76"/>
        <end position="87"/>
    </location>
</feature>
<dbReference type="InterPro" id="IPR044279">
    <property type="entry name" value="SNX2A/B"/>
</dbReference>
<reference evidence="3 4" key="1">
    <citation type="journal article" date="2023" name="Commun. Biol.">
        <title>Reorganization of the ancestral sex-determining regions during the evolution of trioecy in Pleodorina starrii.</title>
        <authorList>
            <person name="Takahashi K."/>
            <person name="Suzuki S."/>
            <person name="Kawai-Toyooka H."/>
            <person name="Yamamoto K."/>
            <person name="Hamaji T."/>
            <person name="Ootsuki R."/>
            <person name="Yamaguchi H."/>
            <person name="Kawachi M."/>
            <person name="Higashiyama T."/>
            <person name="Nozaki H."/>
        </authorList>
    </citation>
    <scope>NUCLEOTIDE SEQUENCE [LARGE SCALE GENOMIC DNA]</scope>
    <source>
        <strain evidence="3 4">NIES-4479</strain>
    </source>
</reference>
<dbReference type="Gene3D" id="1.20.1270.60">
    <property type="entry name" value="Arfaptin homology (AH) domain/BAR domain"/>
    <property type="match status" value="1"/>
</dbReference>